<dbReference type="Proteomes" id="UP000605848">
    <property type="component" value="Unassembled WGS sequence"/>
</dbReference>
<gene>
    <name evidence="3" type="ORF">JKG68_13860</name>
</gene>
<keyword evidence="4" id="KW-1185">Reference proteome</keyword>
<dbReference type="Gene3D" id="3.90.550.10">
    <property type="entry name" value="Spore Coat Polysaccharide Biosynthesis Protein SpsA, Chain A"/>
    <property type="match status" value="1"/>
</dbReference>
<dbReference type="Pfam" id="PF00535">
    <property type="entry name" value="Glycos_transf_2"/>
    <property type="match status" value="1"/>
</dbReference>
<dbReference type="SUPFAM" id="SSF53448">
    <property type="entry name" value="Nucleotide-diphospho-sugar transferases"/>
    <property type="match status" value="1"/>
</dbReference>
<accession>A0A937CX94</accession>
<evidence type="ECO:0000313" key="4">
    <source>
        <dbReference type="Proteomes" id="UP000605848"/>
    </source>
</evidence>
<evidence type="ECO:0000256" key="1">
    <source>
        <dbReference type="SAM" id="MobiDB-lite"/>
    </source>
</evidence>
<evidence type="ECO:0000313" key="3">
    <source>
        <dbReference type="EMBL" id="MBL0405058.1"/>
    </source>
</evidence>
<proteinExistence type="predicted"/>
<dbReference type="InterPro" id="IPR001173">
    <property type="entry name" value="Glyco_trans_2-like"/>
</dbReference>
<evidence type="ECO:0000259" key="2">
    <source>
        <dbReference type="Pfam" id="PF00535"/>
    </source>
</evidence>
<name>A0A937CX94_9HYPH</name>
<organism evidence="3 4">
    <name type="scientific">Microvirga aerilata</name>
    <dbReference type="NCBI Taxonomy" id="670292"/>
    <lineage>
        <taxon>Bacteria</taxon>
        <taxon>Pseudomonadati</taxon>
        <taxon>Pseudomonadota</taxon>
        <taxon>Alphaproteobacteria</taxon>
        <taxon>Hyphomicrobiales</taxon>
        <taxon>Methylobacteriaceae</taxon>
        <taxon>Microvirga</taxon>
    </lineage>
</organism>
<sequence>MSKIPKLSYIVLSYNYEQFVGTTLRSILDQTVQDFEIVVVDDASSDRSVEIVRSFADPRIRLHVNERNVGGAASYNRAVEAASGDWLVNLDADDWIAPQKAELQLAALAADPSLDIIGTYVKFVDKQGMPHPKAQELEALTNVAHDLNRLDPWLGANPLCRSSTMVRRAAHLRIGLDDPAMVRAPDYELWTRALRLGCRFAVLPEPLTFSRQHSQGVTHADPLGTMLEITHSMLRNLVPLAEARALYPSIERIVTWVARHPQLSALQPIEVHRLLGLMMAGTGFADFTTFRTALAARDEDPSLTRLGRRTLALTDGSEQAAHLSRLERDIGAYIEARDYWYQKSKTWEDLYREASKATRHKKSSSPQPKPTVLPKKPATKTPNYLRWGLGRLWIKVYSRFTRSL</sequence>
<feature type="domain" description="Glycosyltransferase 2-like" evidence="2">
    <location>
        <begin position="8"/>
        <end position="167"/>
    </location>
</feature>
<dbReference type="PANTHER" id="PTHR22916:SF3">
    <property type="entry name" value="UDP-GLCNAC:BETAGAL BETA-1,3-N-ACETYLGLUCOSAMINYLTRANSFERASE-LIKE PROTEIN 1"/>
    <property type="match status" value="1"/>
</dbReference>
<dbReference type="RefSeq" id="WP_202060371.1">
    <property type="nucleotide sequence ID" value="NZ_JAEQMY010000017.1"/>
</dbReference>
<reference evidence="3" key="1">
    <citation type="submission" date="2021-01" db="EMBL/GenBank/DDBJ databases">
        <title>Microvirga sp.</title>
        <authorList>
            <person name="Kim M.K."/>
        </authorList>
    </citation>
    <scope>NUCLEOTIDE SEQUENCE</scope>
    <source>
        <strain evidence="3">5420S-16</strain>
    </source>
</reference>
<dbReference type="EMBL" id="JAEQMY010000017">
    <property type="protein sequence ID" value="MBL0405058.1"/>
    <property type="molecule type" value="Genomic_DNA"/>
</dbReference>
<dbReference type="InterPro" id="IPR029044">
    <property type="entry name" value="Nucleotide-diphossugar_trans"/>
</dbReference>
<comment type="caution">
    <text evidence="3">The sequence shown here is derived from an EMBL/GenBank/DDBJ whole genome shotgun (WGS) entry which is preliminary data.</text>
</comment>
<dbReference type="GO" id="GO:0016758">
    <property type="term" value="F:hexosyltransferase activity"/>
    <property type="evidence" value="ECO:0007669"/>
    <property type="project" value="UniProtKB-ARBA"/>
</dbReference>
<protein>
    <submittedName>
        <fullName evidence="3">Glycosyltransferase family 2 protein</fullName>
    </submittedName>
</protein>
<feature type="region of interest" description="Disordered" evidence="1">
    <location>
        <begin position="357"/>
        <end position="379"/>
    </location>
</feature>
<dbReference type="PANTHER" id="PTHR22916">
    <property type="entry name" value="GLYCOSYLTRANSFERASE"/>
    <property type="match status" value="1"/>
</dbReference>
<dbReference type="AlphaFoldDB" id="A0A937CX94"/>
<dbReference type="CDD" id="cd00761">
    <property type="entry name" value="Glyco_tranf_GTA_type"/>
    <property type="match status" value="1"/>
</dbReference>